<accession>A0A4P7XMD2</accession>
<dbReference type="GO" id="GO:0005737">
    <property type="term" value="C:cytoplasm"/>
    <property type="evidence" value="ECO:0007669"/>
    <property type="project" value="TreeGrafter"/>
</dbReference>
<dbReference type="PANTHER" id="PTHR31901:SF9">
    <property type="entry name" value="GH3 DOMAIN-CONTAINING PROTEIN"/>
    <property type="match status" value="1"/>
</dbReference>
<dbReference type="Proteomes" id="UP000298049">
    <property type="component" value="Chromosome"/>
</dbReference>
<dbReference type="Pfam" id="PF23571">
    <property type="entry name" value="GH3_M"/>
    <property type="match status" value="1"/>
</dbReference>
<dbReference type="KEGG" id="hmi:soil367_18095"/>
<gene>
    <name evidence="2" type="ORF">soil367_18095</name>
</gene>
<dbReference type="GO" id="GO:0016881">
    <property type="term" value="F:acid-amino acid ligase activity"/>
    <property type="evidence" value="ECO:0007669"/>
    <property type="project" value="TreeGrafter"/>
</dbReference>
<name>A0A4P7XMD2_9ALTE</name>
<sequence>MTNRLGHTLLRGILQPGRRHYLRCTNALEATQRSQLRRLLGQVSGVTGHRQHSVSSGWSWEQFAERQPVTEFADWRTLIEAQRAGRTPLLTSSPVMRYQPTSGSTSAFKWIPYTQQFLRELDAAIGPWLGDLYKRYPGVRGGAHYWSLSWVPTSMRQAVRGHINDDMKLLSGGKRWLASRTQAVPDAVSLAATSDDSLYATLAYLASRRDLTTISVWSPTFALGLLEKLGLWRQELIETLSTGSWGARQESLQHLRAPTSQGGAAILRHWNGVPQADFFRVLWPQLALISAWDTAGATRWAQRLHSWLPQAAFQGKGLWATEGVVTIPQGDQHVLAATSHVYEFEDASSGEILPPWKLDRGQEVVPLISTGSGLLRYKMSDRLVVDDFYGQLPCLRFLGRNDGSDMVGEKISTILAQQTLDALAWPAGVGPVTILAADQGGAAGHPAYVVMADAPEGKSPSQYTQWAAEIAAQLEETLQAHFHYKLARNLGQLDPARCLCVPHAQKVYLDACSARGMIEGNIKIEALRSWPGDLPGATPVGRDAAAEAVL</sequence>
<evidence type="ECO:0000313" key="2">
    <source>
        <dbReference type="EMBL" id="QCF27682.1"/>
    </source>
</evidence>
<dbReference type="EMBL" id="CP031093">
    <property type="protein sequence ID" value="QCF27682.1"/>
    <property type="molecule type" value="Genomic_DNA"/>
</dbReference>
<dbReference type="InterPro" id="IPR004993">
    <property type="entry name" value="GH3"/>
</dbReference>
<organism evidence="2 3">
    <name type="scientific">Hydrocarboniclastica marina</name>
    <dbReference type="NCBI Taxonomy" id="2259620"/>
    <lineage>
        <taxon>Bacteria</taxon>
        <taxon>Pseudomonadati</taxon>
        <taxon>Pseudomonadota</taxon>
        <taxon>Gammaproteobacteria</taxon>
        <taxon>Alteromonadales</taxon>
        <taxon>Alteromonadaceae</taxon>
        <taxon>Hydrocarboniclastica</taxon>
    </lineage>
</organism>
<keyword evidence="3" id="KW-1185">Reference proteome</keyword>
<proteinExistence type="predicted"/>
<dbReference type="AlphaFoldDB" id="A0A4P7XMD2"/>
<dbReference type="OrthoDB" id="9807441at2"/>
<dbReference type="InterPro" id="IPR055377">
    <property type="entry name" value="GH3_M"/>
</dbReference>
<evidence type="ECO:0000259" key="1">
    <source>
        <dbReference type="Pfam" id="PF23571"/>
    </source>
</evidence>
<feature type="domain" description="GH3 middle" evidence="1">
    <location>
        <begin position="335"/>
        <end position="400"/>
    </location>
</feature>
<reference evidence="2 3" key="1">
    <citation type="submission" date="2018-07" db="EMBL/GenBank/DDBJ databases">
        <title>Marsedoiliclastica nanhaica gen. nov. sp. nov., a novel marine hydrocarbonoclastic bacterium isolated from an in-situ enriched hydrocarbon-degrading consortium in deep-sea sediment.</title>
        <authorList>
            <person name="Dong C."/>
            <person name="Ma T."/>
            <person name="Liu R."/>
            <person name="Shao Z."/>
        </authorList>
    </citation>
    <scope>NUCLEOTIDE SEQUENCE [LARGE SCALE GENOMIC DNA]</scope>
    <source>
        <strain evidence="3">soil36-7</strain>
    </source>
</reference>
<evidence type="ECO:0000313" key="3">
    <source>
        <dbReference type="Proteomes" id="UP000298049"/>
    </source>
</evidence>
<dbReference type="PANTHER" id="PTHR31901">
    <property type="entry name" value="GH3 DOMAIN-CONTAINING PROTEIN"/>
    <property type="match status" value="1"/>
</dbReference>
<protein>
    <submittedName>
        <fullName evidence="2">GH3 auxin-responsive promoter</fullName>
    </submittedName>
</protein>
<dbReference type="RefSeq" id="WP_136550394.1">
    <property type="nucleotide sequence ID" value="NZ_CP031093.1"/>
</dbReference>
<dbReference type="Pfam" id="PF03321">
    <property type="entry name" value="GH3"/>
    <property type="match status" value="1"/>
</dbReference>